<organism evidence="1 2">
    <name type="scientific">Handelsmanbacteria sp. (strain RIFCSPLOWO2_12_FULL_64_10)</name>
    <dbReference type="NCBI Taxonomy" id="1817868"/>
    <lineage>
        <taxon>Bacteria</taxon>
        <taxon>Candidatus Handelsmaniibacteriota</taxon>
    </lineage>
</organism>
<dbReference type="EMBL" id="MFKF01000128">
    <property type="protein sequence ID" value="OGG53060.1"/>
    <property type="molecule type" value="Genomic_DNA"/>
</dbReference>
<dbReference type="Proteomes" id="UP000178606">
    <property type="component" value="Unassembled WGS sequence"/>
</dbReference>
<sequence length="263" mass="29178">MMMGLLLAAAQIVVVRRAPPPPPPVVEAAHHVHELAAALHHEAEAGAHHPGYWERAALSRLHAFEEAAGHFHAQVETFHQDPRHTEGDYAALLVAFDEARRWMPYLHAAHGIEHRFEDVAVALGGLRAFYEGGHVGVDPVWAQGRVLELAHELEETLQRALTAAVVDEEARSRRHGGKAIRGLVRSQRAAAHLHEQVERLAPDPDHTIGDLQETRAQFNEAIYRLGKSKDFGQTVAAEVSRAGQLLEEIESLYGFDAHDDHHR</sequence>
<gene>
    <name evidence="1" type="ORF">A3F84_20760</name>
</gene>
<accession>A0A1F6CVG0</accession>
<evidence type="ECO:0000313" key="2">
    <source>
        <dbReference type="Proteomes" id="UP000178606"/>
    </source>
</evidence>
<evidence type="ECO:0000313" key="1">
    <source>
        <dbReference type="EMBL" id="OGG53060.1"/>
    </source>
</evidence>
<dbReference type="AlphaFoldDB" id="A0A1F6CVG0"/>
<proteinExistence type="predicted"/>
<protein>
    <submittedName>
        <fullName evidence="1">Uncharacterized protein</fullName>
    </submittedName>
</protein>
<reference evidence="1 2" key="1">
    <citation type="journal article" date="2016" name="Nat. Commun.">
        <title>Thousands of microbial genomes shed light on interconnected biogeochemical processes in an aquifer system.</title>
        <authorList>
            <person name="Anantharaman K."/>
            <person name="Brown C.T."/>
            <person name="Hug L.A."/>
            <person name="Sharon I."/>
            <person name="Castelle C.J."/>
            <person name="Probst A.J."/>
            <person name="Thomas B.C."/>
            <person name="Singh A."/>
            <person name="Wilkins M.J."/>
            <person name="Karaoz U."/>
            <person name="Brodie E.L."/>
            <person name="Williams K.H."/>
            <person name="Hubbard S.S."/>
            <person name="Banfield J.F."/>
        </authorList>
    </citation>
    <scope>NUCLEOTIDE SEQUENCE [LARGE SCALE GENOMIC DNA]</scope>
    <source>
        <strain evidence="2">RIFCSPLOWO2_12_FULL_64_10</strain>
    </source>
</reference>
<comment type="caution">
    <text evidence="1">The sequence shown here is derived from an EMBL/GenBank/DDBJ whole genome shotgun (WGS) entry which is preliminary data.</text>
</comment>
<name>A0A1F6CVG0_HANXR</name>